<dbReference type="eggNOG" id="COG0699">
    <property type="taxonomic scope" value="Bacteria"/>
</dbReference>
<dbReference type="OrthoDB" id="4379468at2"/>
<dbReference type="InterPro" id="IPR027417">
    <property type="entry name" value="P-loop_NTPase"/>
</dbReference>
<dbReference type="SUPFAM" id="SSF52540">
    <property type="entry name" value="P-loop containing nucleoside triphosphate hydrolases"/>
    <property type="match status" value="1"/>
</dbReference>
<dbReference type="Proteomes" id="UP000007947">
    <property type="component" value="Chromosome"/>
</dbReference>
<reference evidence="2 3" key="1">
    <citation type="submission" date="2011-05" db="EMBL/GenBank/DDBJ databases">
        <title>Whole genome sequence of Microlunatus phosphovorus NM-1.</title>
        <authorList>
            <person name="Hosoyama A."/>
            <person name="Sasaki K."/>
            <person name="Harada T."/>
            <person name="Igarashi R."/>
            <person name="Kawakoshi A."/>
            <person name="Sasagawa M."/>
            <person name="Fukada J."/>
            <person name="Nakamura S."/>
            <person name="Katano Y."/>
            <person name="Hanada S."/>
            <person name="Kamagata Y."/>
            <person name="Nakamura N."/>
            <person name="Yamazaki S."/>
            <person name="Fujita N."/>
        </authorList>
    </citation>
    <scope>NUCLEOTIDE SEQUENCE [LARGE SCALE GENOMIC DNA]</scope>
    <source>
        <strain evidence="3">ATCC 700054 / DSM 10555 / JCM 9379 / NBRC 101784 / NCIMB 13414 / VKM Ac-1990 / NM-1</strain>
    </source>
</reference>
<gene>
    <name evidence="2" type="ordered locus">MLP_03800</name>
</gene>
<organism evidence="2 3">
    <name type="scientific">Microlunatus phosphovorus (strain ATCC 700054 / DSM 10555 / JCM 9379 / NBRC 101784 / NCIMB 13414 / VKM Ac-1990 / NM-1)</name>
    <dbReference type="NCBI Taxonomy" id="1032480"/>
    <lineage>
        <taxon>Bacteria</taxon>
        <taxon>Bacillati</taxon>
        <taxon>Actinomycetota</taxon>
        <taxon>Actinomycetes</taxon>
        <taxon>Propionibacteriales</taxon>
        <taxon>Propionibacteriaceae</taxon>
        <taxon>Microlunatus</taxon>
    </lineage>
</organism>
<dbReference type="Pfam" id="PF00350">
    <property type="entry name" value="Dynamin_N"/>
    <property type="match status" value="1"/>
</dbReference>
<dbReference type="InterPro" id="IPR045063">
    <property type="entry name" value="Dynamin_N"/>
</dbReference>
<name>F5XJ68_MICPN</name>
<proteinExistence type="predicted"/>
<evidence type="ECO:0000259" key="1">
    <source>
        <dbReference type="Pfam" id="PF00350"/>
    </source>
</evidence>
<dbReference type="HOGENOM" id="CLU_031445_2_0_11"/>
<dbReference type="EMBL" id="AP012204">
    <property type="protein sequence ID" value="BAK33394.1"/>
    <property type="molecule type" value="Genomic_DNA"/>
</dbReference>
<accession>F5XJ68</accession>
<evidence type="ECO:0000313" key="2">
    <source>
        <dbReference type="EMBL" id="BAK33394.1"/>
    </source>
</evidence>
<dbReference type="KEGG" id="mph:MLP_03800"/>
<dbReference type="STRING" id="1032480.MLP_03800"/>
<keyword evidence="3" id="KW-1185">Reference proteome</keyword>
<evidence type="ECO:0000313" key="3">
    <source>
        <dbReference type="Proteomes" id="UP000007947"/>
    </source>
</evidence>
<dbReference type="AlphaFoldDB" id="F5XJ68"/>
<protein>
    <recommendedName>
        <fullName evidence="1">Dynamin N-terminal domain-containing protein</fullName>
    </recommendedName>
</protein>
<sequence>MSPAHGSRWAAVADALVDSLAELLDRAVSSARTADARARLTDARERLEGPLRLAIAGKVKAGKSTLFNAILGEELAPTDAGECTKIVTWYREGNSPQVTVYPLSGGAVPRPWSRDSGALDVDLGQLPASAVDRIEVSWPTSKLRTLTILDTPGIASISADISARTQRVLAAEDGRPPVADAVLYLMRHTHASDVRFLESFHDDELAHGTPMNSVGVLSRADEIGSCRLDAMEVADRIARRYEADPRLRRLCPVIVPVNGLLAFAATTLREIEYAMLATLARGDRGEVEQLLLTADRFLHRSTGVPLTEIEREHLMDRMGLYGIRLSVELIRAGFVTSAIELSSELVDRSGLTRLRAVLTRQFEQRSRILKARSSLAVLTDVLRNGGCTDGDALLATVEHLSASTHEFEEVRLLSALRSGQIEVRPERAVELDRLLGGSGHAPAIRLGLAESATAPEIRGAALSSLASWQRLAEHPLSGRQVKMAARAAVRTLEGMVAAHSSTAE</sequence>
<dbReference type="Gene3D" id="3.40.50.300">
    <property type="entry name" value="P-loop containing nucleotide triphosphate hydrolases"/>
    <property type="match status" value="1"/>
</dbReference>
<feature type="domain" description="Dynamin N-terminal" evidence="1">
    <location>
        <begin position="54"/>
        <end position="167"/>
    </location>
</feature>